<dbReference type="Proteomes" id="UP000251313">
    <property type="component" value="Unassembled WGS sequence"/>
</dbReference>
<dbReference type="SUPFAM" id="SSF159871">
    <property type="entry name" value="YdgH-like"/>
    <property type="match status" value="1"/>
</dbReference>
<feature type="signal peptide" evidence="2">
    <location>
        <begin position="1"/>
        <end position="22"/>
    </location>
</feature>
<feature type="domain" description="YdgH/BhsA/McbA-like" evidence="3">
    <location>
        <begin position="39"/>
        <end position="93"/>
    </location>
</feature>
<accession>A0AB38G3B2</accession>
<evidence type="ECO:0000256" key="2">
    <source>
        <dbReference type="SAM" id="SignalP"/>
    </source>
</evidence>
<organism evidence="4 5">
    <name type="scientific">Yokenella regensburgei</name>
    <dbReference type="NCBI Taxonomy" id="158877"/>
    <lineage>
        <taxon>Bacteria</taxon>
        <taxon>Pseudomonadati</taxon>
        <taxon>Pseudomonadota</taxon>
        <taxon>Gammaproteobacteria</taxon>
        <taxon>Enterobacterales</taxon>
        <taxon>Enterobacteriaceae</taxon>
        <taxon>Yokenella</taxon>
    </lineage>
</organism>
<dbReference type="InterPro" id="IPR010854">
    <property type="entry name" value="YdgH/BhsA/McbA-like_dom"/>
</dbReference>
<name>A0AB38G3B2_9ENTR</name>
<dbReference type="RefSeq" id="WP_006820175.1">
    <property type="nucleotide sequence ID" value="NZ_CABKQJ010000016.1"/>
</dbReference>
<dbReference type="InterPro" id="IPR025543">
    <property type="entry name" value="Dodecin-like"/>
</dbReference>
<dbReference type="AlphaFoldDB" id="A0AB38G3B2"/>
<reference evidence="4 5" key="1">
    <citation type="submission" date="2018-06" db="EMBL/GenBank/DDBJ databases">
        <authorList>
            <consortium name="Pathogen Informatics"/>
            <person name="Doyle S."/>
        </authorList>
    </citation>
    <scope>NUCLEOTIDE SEQUENCE [LARGE SCALE GENOMIC DNA]</scope>
    <source>
        <strain evidence="4 5">NCTC11967</strain>
    </source>
</reference>
<evidence type="ECO:0000259" key="3">
    <source>
        <dbReference type="Pfam" id="PF07338"/>
    </source>
</evidence>
<feature type="chain" id="PRO_5044192429" evidence="2">
    <location>
        <begin position="23"/>
        <end position="93"/>
    </location>
</feature>
<dbReference type="Pfam" id="PF07338">
    <property type="entry name" value="YdgH_BhsA-like"/>
    <property type="match status" value="1"/>
</dbReference>
<protein>
    <submittedName>
        <fullName evidence="4">Biofilm stress and motility protein A</fullName>
    </submittedName>
</protein>
<dbReference type="EMBL" id="UAVL01000022">
    <property type="protein sequence ID" value="SQA65632.1"/>
    <property type="molecule type" value="Genomic_DNA"/>
</dbReference>
<gene>
    <name evidence="4" type="ORF">NCTC11967_04673</name>
</gene>
<evidence type="ECO:0000313" key="5">
    <source>
        <dbReference type="Proteomes" id="UP000251313"/>
    </source>
</evidence>
<comment type="caution">
    <text evidence="4">The sequence shown here is derived from an EMBL/GenBank/DDBJ whole genome shotgun (WGS) entry which is preliminary data.</text>
</comment>
<proteinExistence type="predicted"/>
<keyword evidence="1 2" id="KW-0732">Signal</keyword>
<dbReference type="InterPro" id="IPR036275">
    <property type="entry name" value="YdgH-like_sf"/>
</dbReference>
<dbReference type="Gene3D" id="3.30.1660.10">
    <property type="entry name" value="Flavin-binding protein dodecin"/>
    <property type="match status" value="1"/>
</dbReference>
<evidence type="ECO:0000256" key="1">
    <source>
        <dbReference type="ARBA" id="ARBA00022729"/>
    </source>
</evidence>
<evidence type="ECO:0000313" key="4">
    <source>
        <dbReference type="EMBL" id="SQA65632.1"/>
    </source>
</evidence>
<sequence length="93" mass="9726">MKRLTIALPIIFSALFSSAVFAAPLPKLIDSSSANSQVSIGSVSVSGVRGSSDDAVHKLQQKAEQLGGSQLHIVALNTPGDSSLWMGNAEVYR</sequence>